<accession>A0ACA9L8E6</accession>
<feature type="non-terminal residue" evidence="1">
    <location>
        <position position="668"/>
    </location>
</feature>
<dbReference type="Proteomes" id="UP000789860">
    <property type="component" value="Unassembled WGS sequence"/>
</dbReference>
<evidence type="ECO:0000313" key="1">
    <source>
        <dbReference type="EMBL" id="CAG8516844.1"/>
    </source>
</evidence>
<name>A0ACA9L8E6_9GLOM</name>
<sequence>MPHATETLNSSTGSASVLSSLPISIPNSLYAHDISTSLEQSVSSNSYSDYVHNSLPCSADDNSNVGHDQDLYFSYSTDSVNFTPSSDSQLKVLEATHCRDNICCNKDHGNLHDLLQHIDLTHPRLKVIDGVIFPFETSTIYTQSDNGLPTFNTTPIGFVHSSVTNSSPHSPSHHSKSSLNLSEDINFNTYINDTPPSSIIGKQKWCSISQNLGQENGSQDDKSCESDTNFHFPYQFSMMCENKNALYPSRNFSIDEPTYVREASNSSSISNSYNDDSAMSGPFQINADQDPLLSVQSPSISYPSTPVEMIDTTDSSTFLRSATSSPTNLGDFSTFSVLDNQTSMLISSPPSAPNNISLQRPQSMITKSNNTTNSHNYGSFNISDYTPYVSQLNGPSSISQSDQRRRSSTTILNSNGSNTNTSTPQQNFNSMGMSPNIKSSNQRRSSSATISITNINAGNNNQRRGSSDSNLLIQQTSFMSNFVSSQRSDAIVDPNLLVSQRSTYVEMNDFMSANTNYLHGDNTTPNPNKSSTYTSMIVQTNSTSTKSNDARGPCKPGSFQKATSPTDNTSMGSYLPPVSTTSYPTDGYSMVGFVSSGSTNSGLVRILPKTSTGMVAMADIYADPALTSADGFLQGKKFPKKRIISADTRSCKRRVSKSLETSNISSVT</sequence>
<evidence type="ECO:0000313" key="2">
    <source>
        <dbReference type="Proteomes" id="UP000789860"/>
    </source>
</evidence>
<comment type="caution">
    <text evidence="1">The sequence shown here is derived from an EMBL/GenBank/DDBJ whole genome shotgun (WGS) entry which is preliminary data.</text>
</comment>
<organism evidence="1 2">
    <name type="scientific">Scutellospora calospora</name>
    <dbReference type="NCBI Taxonomy" id="85575"/>
    <lineage>
        <taxon>Eukaryota</taxon>
        <taxon>Fungi</taxon>
        <taxon>Fungi incertae sedis</taxon>
        <taxon>Mucoromycota</taxon>
        <taxon>Glomeromycotina</taxon>
        <taxon>Glomeromycetes</taxon>
        <taxon>Diversisporales</taxon>
        <taxon>Gigasporaceae</taxon>
        <taxon>Scutellospora</taxon>
    </lineage>
</organism>
<reference evidence="1" key="1">
    <citation type="submission" date="2021-06" db="EMBL/GenBank/DDBJ databases">
        <authorList>
            <person name="Kallberg Y."/>
            <person name="Tangrot J."/>
            <person name="Rosling A."/>
        </authorList>
    </citation>
    <scope>NUCLEOTIDE SEQUENCE</scope>
    <source>
        <strain evidence="1">AU212A</strain>
    </source>
</reference>
<keyword evidence="2" id="KW-1185">Reference proteome</keyword>
<protein>
    <submittedName>
        <fullName evidence="1">9108_t:CDS:1</fullName>
    </submittedName>
</protein>
<proteinExistence type="predicted"/>
<dbReference type="EMBL" id="CAJVPM010004750">
    <property type="protein sequence ID" value="CAG8516844.1"/>
    <property type="molecule type" value="Genomic_DNA"/>
</dbReference>
<gene>
    <name evidence="1" type="ORF">SCALOS_LOCUS3901</name>
</gene>